<evidence type="ECO:0000256" key="1">
    <source>
        <dbReference type="ARBA" id="ARBA00007665"/>
    </source>
</evidence>
<dbReference type="EMBL" id="JAACJO010000008">
    <property type="protein sequence ID" value="KAF5355145.1"/>
    <property type="molecule type" value="Genomic_DNA"/>
</dbReference>
<accession>A0A8H5D7T9</accession>
<name>A0A8H5D7T9_9AGAR</name>
<comment type="caution">
    <text evidence="4">The sequence shown here is derived from an EMBL/GenBank/DDBJ whole genome shotgun (WGS) entry which is preliminary data.</text>
</comment>
<evidence type="ECO:0000256" key="2">
    <source>
        <dbReference type="SAM" id="MobiDB-lite"/>
    </source>
</evidence>
<feature type="domain" description="Impact N-terminal" evidence="3">
    <location>
        <begin position="51"/>
        <end position="168"/>
    </location>
</feature>
<dbReference type="SUPFAM" id="SSF54211">
    <property type="entry name" value="Ribosomal protein S5 domain 2-like"/>
    <property type="match status" value="1"/>
</dbReference>
<dbReference type="GO" id="GO:0006446">
    <property type="term" value="P:regulation of translational initiation"/>
    <property type="evidence" value="ECO:0007669"/>
    <property type="project" value="TreeGrafter"/>
</dbReference>
<dbReference type="InterPro" id="IPR023582">
    <property type="entry name" value="Impact"/>
</dbReference>
<sequence>MPFTPYSIMSSDTQPKPSTSTSLNTLDSFITTSKPQTTPTPIATSTEIRDRGSTFIAHIFTATSPEAAKSHAKYVKHVLHANKKATHEIVAWRCMVVKPGCTGLGGPEEFQVVSGSMDDGERWAGDRTLKVMQNLAVIDAVVVVSRWYGGTLLGPSRFDHIEICTAEVCRAFKRSEELRESITTLETLDVLLEGLREELKALQQQQEAIPKPSGPTAIIVGDSESQRPSSSHGKGFTPEKGSSRQDSGLAQQQAEKKKQNYSSVDLAKARRLIKSRESAIKWVKDSLNNLRAANSSTQE</sequence>
<evidence type="ECO:0000259" key="3">
    <source>
        <dbReference type="Pfam" id="PF01205"/>
    </source>
</evidence>
<feature type="compositionally biased region" description="Polar residues" evidence="2">
    <location>
        <begin position="244"/>
        <end position="253"/>
    </location>
</feature>
<dbReference type="GO" id="GO:0005737">
    <property type="term" value="C:cytoplasm"/>
    <property type="evidence" value="ECO:0007669"/>
    <property type="project" value="TreeGrafter"/>
</dbReference>
<dbReference type="InterPro" id="IPR001498">
    <property type="entry name" value="Impact_N"/>
</dbReference>
<dbReference type="AlphaFoldDB" id="A0A8H5D7T9"/>
<comment type="similarity">
    <text evidence="1">Belongs to the IMPACT family.</text>
</comment>
<evidence type="ECO:0000313" key="5">
    <source>
        <dbReference type="Proteomes" id="UP000559027"/>
    </source>
</evidence>
<dbReference type="GO" id="GO:0140469">
    <property type="term" value="P:GCN2-mediated signaling"/>
    <property type="evidence" value="ECO:0007669"/>
    <property type="project" value="TreeGrafter"/>
</dbReference>
<dbReference type="OrthoDB" id="69641at2759"/>
<proteinExistence type="inferred from homology"/>
<feature type="compositionally biased region" description="Polar residues" evidence="2">
    <location>
        <begin position="7"/>
        <end position="44"/>
    </location>
</feature>
<keyword evidence="5" id="KW-1185">Reference proteome</keyword>
<dbReference type="Pfam" id="PF01205">
    <property type="entry name" value="Impact_N"/>
    <property type="match status" value="1"/>
</dbReference>
<protein>
    <recommendedName>
        <fullName evidence="3">Impact N-terminal domain-containing protein</fullName>
    </recommendedName>
</protein>
<evidence type="ECO:0000313" key="4">
    <source>
        <dbReference type="EMBL" id="KAF5355145.1"/>
    </source>
</evidence>
<feature type="region of interest" description="Disordered" evidence="2">
    <location>
        <begin position="204"/>
        <end position="263"/>
    </location>
</feature>
<gene>
    <name evidence="4" type="ORF">D9756_005450</name>
</gene>
<dbReference type="PANTHER" id="PTHR16301:SF25">
    <property type="entry name" value="PROTEIN IMPACT"/>
    <property type="match status" value="1"/>
</dbReference>
<dbReference type="InterPro" id="IPR020568">
    <property type="entry name" value="Ribosomal_Su5_D2-typ_SF"/>
</dbReference>
<dbReference type="Gene3D" id="3.30.230.30">
    <property type="entry name" value="Impact, N-terminal domain"/>
    <property type="match status" value="1"/>
</dbReference>
<feature type="region of interest" description="Disordered" evidence="2">
    <location>
        <begin position="1"/>
        <end position="44"/>
    </location>
</feature>
<dbReference type="Proteomes" id="UP000559027">
    <property type="component" value="Unassembled WGS sequence"/>
</dbReference>
<organism evidence="4 5">
    <name type="scientific">Leucocoprinus leucothites</name>
    <dbReference type="NCBI Taxonomy" id="201217"/>
    <lineage>
        <taxon>Eukaryota</taxon>
        <taxon>Fungi</taxon>
        <taxon>Dikarya</taxon>
        <taxon>Basidiomycota</taxon>
        <taxon>Agaricomycotina</taxon>
        <taxon>Agaricomycetes</taxon>
        <taxon>Agaricomycetidae</taxon>
        <taxon>Agaricales</taxon>
        <taxon>Agaricineae</taxon>
        <taxon>Agaricaceae</taxon>
        <taxon>Leucocoprinus</taxon>
    </lineage>
</organism>
<dbReference type="InterPro" id="IPR036956">
    <property type="entry name" value="Impact_N_sf"/>
</dbReference>
<reference evidence="4 5" key="1">
    <citation type="journal article" date="2020" name="ISME J.">
        <title>Uncovering the hidden diversity of litter-decomposition mechanisms in mushroom-forming fungi.</title>
        <authorList>
            <person name="Floudas D."/>
            <person name="Bentzer J."/>
            <person name="Ahren D."/>
            <person name="Johansson T."/>
            <person name="Persson P."/>
            <person name="Tunlid A."/>
        </authorList>
    </citation>
    <scope>NUCLEOTIDE SEQUENCE [LARGE SCALE GENOMIC DNA]</scope>
    <source>
        <strain evidence="4 5">CBS 146.42</strain>
    </source>
</reference>
<dbReference type="PANTHER" id="PTHR16301">
    <property type="entry name" value="IMPACT-RELATED"/>
    <property type="match status" value="1"/>
</dbReference>